<reference evidence="15 16" key="1">
    <citation type="submission" date="2018-05" db="EMBL/GenBank/DDBJ databases">
        <title>Draft Genome Sequences for a Diverse set of 7 Haemophilus Species.</title>
        <authorList>
            <person name="Nichols M."/>
            <person name="Topaz N."/>
            <person name="Wang X."/>
            <person name="Wang X."/>
            <person name="Boxrud D."/>
        </authorList>
    </citation>
    <scope>NUCLEOTIDE SEQUENCE [LARGE SCALE GENOMIC DNA]</scope>
    <source>
        <strain evidence="15 16">C2008001710</strain>
    </source>
</reference>
<name>A0A369Z5B6_HAEPA</name>
<dbReference type="UniPathway" id="UPA00047">
    <property type="reaction ID" value="UER00054"/>
</dbReference>
<dbReference type="InterPro" id="IPR036052">
    <property type="entry name" value="TrpB-like_PALP_sf"/>
</dbReference>
<dbReference type="PANTHER" id="PTHR48078">
    <property type="entry name" value="THREONINE DEHYDRATASE, MITOCHONDRIAL-RELATED"/>
    <property type="match status" value="1"/>
</dbReference>
<evidence type="ECO:0000313" key="16">
    <source>
        <dbReference type="Proteomes" id="UP000253910"/>
    </source>
</evidence>
<feature type="domain" description="ACT-like" evidence="14">
    <location>
        <begin position="340"/>
        <end position="411"/>
    </location>
</feature>
<comment type="function">
    <text evidence="12 13">Catalyzes the anaerobic formation of alpha-ketobutyrate and ammonia from threonine in a two-step reaction. The first step involved a dehydration of threonine and a production of enamine intermediates (aminocrotonate), which tautomerizes to its imine form (iminobutyrate). Both intermediates are unstable and short-lived. The second step is the nonenzymatic hydrolysis of the enamine/imine intermediates to form 2-ketobutyrate and free ammonia. In the low water environment of the cell, the second step is accelerated by RidA.</text>
</comment>
<evidence type="ECO:0000256" key="4">
    <source>
        <dbReference type="ARBA" id="ARBA00010869"/>
    </source>
</evidence>
<dbReference type="InterPro" id="IPR000634">
    <property type="entry name" value="Ser/Thr_deHydtase_PyrdxlP-BS"/>
</dbReference>
<dbReference type="SUPFAM" id="SSF55021">
    <property type="entry name" value="ACT-like"/>
    <property type="match status" value="1"/>
</dbReference>
<dbReference type="InterPro" id="IPR001926">
    <property type="entry name" value="TrpB-like_PALP"/>
</dbReference>
<dbReference type="PROSITE" id="PS51672">
    <property type="entry name" value="ACT_LIKE"/>
    <property type="match status" value="2"/>
</dbReference>
<keyword evidence="7 13" id="KW-0412">Isoleucine biosynthesis</keyword>
<dbReference type="EMBL" id="QEPW01000007">
    <property type="protein sequence ID" value="RDE91811.1"/>
    <property type="molecule type" value="Genomic_DNA"/>
</dbReference>
<dbReference type="Pfam" id="PF00585">
    <property type="entry name" value="Thr_dehydrat_C"/>
    <property type="match status" value="2"/>
</dbReference>
<keyword evidence="10 13" id="KW-0456">Lyase</keyword>
<evidence type="ECO:0000256" key="9">
    <source>
        <dbReference type="ARBA" id="ARBA00022898"/>
    </source>
</evidence>
<dbReference type="CDD" id="cd01562">
    <property type="entry name" value="Thr-dehyd"/>
    <property type="match status" value="1"/>
</dbReference>
<dbReference type="Gene3D" id="3.40.50.1100">
    <property type="match status" value="2"/>
</dbReference>
<dbReference type="CDD" id="cd04907">
    <property type="entry name" value="ACT_ThrD-I_2"/>
    <property type="match status" value="1"/>
</dbReference>
<comment type="pathway">
    <text evidence="3 13">Amino-acid biosynthesis; L-isoleucine biosynthesis; 2-oxobutanoate from L-threonine: step 1/1.</text>
</comment>
<dbReference type="GO" id="GO:0004794">
    <property type="term" value="F:threonine deaminase activity"/>
    <property type="evidence" value="ECO:0007669"/>
    <property type="project" value="UniProtKB-UniRule"/>
</dbReference>
<comment type="catalytic activity">
    <reaction evidence="1 13">
        <text>L-threonine = 2-oxobutanoate + NH4(+)</text>
        <dbReference type="Rhea" id="RHEA:22108"/>
        <dbReference type="ChEBI" id="CHEBI:16763"/>
        <dbReference type="ChEBI" id="CHEBI:28938"/>
        <dbReference type="ChEBI" id="CHEBI:57926"/>
        <dbReference type="EC" id="4.3.1.19"/>
    </reaction>
</comment>
<dbReference type="CDD" id="cd04906">
    <property type="entry name" value="ACT_ThrD-I_1"/>
    <property type="match status" value="1"/>
</dbReference>
<comment type="cofactor">
    <cofactor evidence="2 13">
        <name>pyridoxal 5'-phosphate</name>
        <dbReference type="ChEBI" id="CHEBI:597326"/>
    </cofactor>
</comment>
<comment type="similarity">
    <text evidence="4 13">Belongs to the serine/threonine dehydratase family.</text>
</comment>
<dbReference type="NCBIfam" id="TIGR01124">
    <property type="entry name" value="ilvA_2Cterm"/>
    <property type="match status" value="1"/>
</dbReference>
<dbReference type="NCBIfam" id="NF006674">
    <property type="entry name" value="PRK09224.1"/>
    <property type="match status" value="1"/>
</dbReference>
<keyword evidence="11 13" id="KW-0100">Branched-chain amino acid biosynthesis</keyword>
<keyword evidence="8" id="KW-0677">Repeat</keyword>
<evidence type="ECO:0000256" key="11">
    <source>
        <dbReference type="ARBA" id="ARBA00023304"/>
    </source>
</evidence>
<dbReference type="InterPro" id="IPR005787">
    <property type="entry name" value="Thr_deHydtase_biosynth"/>
</dbReference>
<dbReference type="AlphaFoldDB" id="A0A369Z5B6"/>
<accession>A0A369Z5B6</accession>
<evidence type="ECO:0000256" key="8">
    <source>
        <dbReference type="ARBA" id="ARBA00022737"/>
    </source>
</evidence>
<dbReference type="Pfam" id="PF00291">
    <property type="entry name" value="PALP"/>
    <property type="match status" value="1"/>
</dbReference>
<dbReference type="GO" id="GO:0003941">
    <property type="term" value="F:L-serine ammonia-lyase activity"/>
    <property type="evidence" value="ECO:0007669"/>
    <property type="project" value="TreeGrafter"/>
</dbReference>
<organism evidence="15 16">
    <name type="scientific">Haemophilus parainfluenzae</name>
    <dbReference type="NCBI Taxonomy" id="729"/>
    <lineage>
        <taxon>Bacteria</taxon>
        <taxon>Pseudomonadati</taxon>
        <taxon>Pseudomonadota</taxon>
        <taxon>Gammaproteobacteria</taxon>
        <taxon>Pasteurellales</taxon>
        <taxon>Pasteurellaceae</taxon>
        <taxon>Haemophilus</taxon>
    </lineage>
</organism>
<dbReference type="InterPro" id="IPR050147">
    <property type="entry name" value="Ser/Thr_Dehydratase"/>
</dbReference>
<evidence type="ECO:0000256" key="1">
    <source>
        <dbReference type="ARBA" id="ARBA00001274"/>
    </source>
</evidence>
<dbReference type="GO" id="GO:0006565">
    <property type="term" value="P:L-serine catabolic process"/>
    <property type="evidence" value="ECO:0007669"/>
    <property type="project" value="TreeGrafter"/>
</dbReference>
<dbReference type="SUPFAM" id="SSF53686">
    <property type="entry name" value="Tryptophan synthase beta subunit-like PLP-dependent enzymes"/>
    <property type="match status" value="1"/>
</dbReference>
<evidence type="ECO:0000256" key="5">
    <source>
        <dbReference type="ARBA" id="ARBA00011881"/>
    </source>
</evidence>
<evidence type="ECO:0000256" key="7">
    <source>
        <dbReference type="ARBA" id="ARBA00022624"/>
    </source>
</evidence>
<dbReference type="InterPro" id="IPR038110">
    <property type="entry name" value="TD_ACT-like_sf"/>
</dbReference>
<evidence type="ECO:0000259" key="14">
    <source>
        <dbReference type="PROSITE" id="PS51672"/>
    </source>
</evidence>
<dbReference type="InterPro" id="IPR001721">
    <property type="entry name" value="TD_ACT-like"/>
</dbReference>
<keyword evidence="9 13" id="KW-0663">Pyridoxal phosphate</keyword>
<dbReference type="FunFam" id="3.40.1020.10:FF:000001">
    <property type="entry name" value="L-threonine dehydratase"/>
    <property type="match status" value="1"/>
</dbReference>
<evidence type="ECO:0000256" key="13">
    <source>
        <dbReference type="RuleBase" id="RU362012"/>
    </source>
</evidence>
<comment type="caution">
    <text evidence="15">The sequence shown here is derived from an EMBL/GenBank/DDBJ whole genome shotgun (WGS) entry which is preliminary data.</text>
</comment>
<dbReference type="FunFam" id="3.40.50.1100:FF:000008">
    <property type="entry name" value="L-threonine dehydratase"/>
    <property type="match status" value="1"/>
</dbReference>
<dbReference type="Gene3D" id="3.40.1020.10">
    <property type="entry name" value="Biosynthetic Threonine Deaminase, Domain 3"/>
    <property type="match status" value="1"/>
</dbReference>
<dbReference type="GO" id="GO:0009097">
    <property type="term" value="P:isoleucine biosynthetic process"/>
    <property type="evidence" value="ECO:0007669"/>
    <property type="project" value="UniProtKB-UniRule"/>
</dbReference>
<dbReference type="GO" id="GO:0006567">
    <property type="term" value="P:L-threonine catabolic process"/>
    <property type="evidence" value="ECO:0007669"/>
    <property type="project" value="TreeGrafter"/>
</dbReference>
<keyword evidence="6 13" id="KW-0028">Amino-acid biosynthesis</keyword>
<dbReference type="InterPro" id="IPR045865">
    <property type="entry name" value="ACT-like_dom_sf"/>
</dbReference>
<dbReference type="GO" id="GO:0030170">
    <property type="term" value="F:pyridoxal phosphate binding"/>
    <property type="evidence" value="ECO:0007669"/>
    <property type="project" value="InterPro"/>
</dbReference>
<proteinExistence type="inferred from homology"/>
<feature type="domain" description="ACT-like" evidence="14">
    <location>
        <begin position="433"/>
        <end position="504"/>
    </location>
</feature>
<evidence type="ECO:0000313" key="15">
    <source>
        <dbReference type="EMBL" id="RDE91811.1"/>
    </source>
</evidence>
<dbReference type="EC" id="4.3.1.19" evidence="13"/>
<evidence type="ECO:0000256" key="2">
    <source>
        <dbReference type="ARBA" id="ARBA00001933"/>
    </source>
</evidence>
<evidence type="ECO:0000256" key="12">
    <source>
        <dbReference type="ARBA" id="ARBA00025527"/>
    </source>
</evidence>
<dbReference type="PANTHER" id="PTHR48078:SF11">
    <property type="entry name" value="THREONINE DEHYDRATASE, MITOCHONDRIAL"/>
    <property type="match status" value="1"/>
</dbReference>
<evidence type="ECO:0000256" key="10">
    <source>
        <dbReference type="ARBA" id="ARBA00023239"/>
    </source>
</evidence>
<evidence type="ECO:0000256" key="3">
    <source>
        <dbReference type="ARBA" id="ARBA00004810"/>
    </source>
</evidence>
<evidence type="ECO:0000256" key="6">
    <source>
        <dbReference type="ARBA" id="ARBA00022605"/>
    </source>
</evidence>
<dbReference type="PROSITE" id="PS00165">
    <property type="entry name" value="DEHYDRATASE_SER_THR"/>
    <property type="match status" value="1"/>
</dbReference>
<gene>
    <name evidence="13 15" type="primary">ilvA</name>
    <name evidence="15" type="ORF">DPV87_04955</name>
</gene>
<protein>
    <recommendedName>
        <fullName evidence="13">L-threonine dehydratase</fullName>
        <ecNumber evidence="13">4.3.1.19</ecNumber>
    </recommendedName>
    <alternativeName>
        <fullName evidence="13">Threonine deaminase</fullName>
    </alternativeName>
</protein>
<comment type="subunit">
    <text evidence="5 13">Homotetramer.</text>
</comment>
<dbReference type="RefSeq" id="WP_111315338.1">
    <property type="nucleotide sequence ID" value="NZ_QEPW01000007.1"/>
</dbReference>
<dbReference type="Proteomes" id="UP000253910">
    <property type="component" value="Unassembled WGS sequence"/>
</dbReference>
<sequence length="513" mass="56482">MKNLLTNPQPSQSDYVNAIVKLGSRVYEAATVTPLQKMGKLSERLHNNIWIKREDRQPVNSFKLRGAYAMISSLSDEQKQAGVIAASAGNHAQGVALSAKQLGLKALIVMPQNTPSIKVDAVRGFGGEVLLHGANFDEAKAKAIELSKSKQMTFIPPFDHPLVIAGQGTLAMEMLQQVADLDYVFVQVGGGGLAAGVAILLKQFMPEIKVIGVESKDSACLNAALEKGEPTDLAHVALFADGVAVKRIGDETFRLCQKYLDGMVLVDSDEVCAAMKDLFENVRAVSEPSGALGLAGLKKYVKQHNIQGKNMAAILSGANLNFHTLRYVSERCEIGENREALLAVTMPEQPGSFLKFAHVIGNRAVTEFSYRYANNQKACIFVGVRTTNEAEKADIIADLTKNGFDVEDMSDDDIAKTHIRYLMGGRVSNRNERLYSFEFPEQKGALLKFLEILGKRWNISLFHYRAHGADYGNILAAFQLEEKDNAEFEQALTQLGYVYEDVSESKAYRYFLR</sequence>